<evidence type="ECO:0000313" key="3">
    <source>
        <dbReference type="EMBL" id="PJZ92188.1"/>
    </source>
</evidence>
<proteinExistence type="predicted"/>
<sequence length="250" mass="26158">MLYDFKPPFYVPIFLSCIFVFNCGFALTPKITTKIPPKAETEVFRFNLLYGEVQTLAGLNLGVVNSVLNNSYGGQVGIVNLAEHDSYGGQIAIVNFADGKSYGLQLAVVNAAKNKGLGIQAGVVNYASGNSNGIQAGIVNIGENKNGYDLTIGAGNYKTTGFVVGAFNISSHGVNVGGWNENSSGLNVGAVNLQSNGISVGILNGGSGIHIGLINAAGEDESEPPTMQFGLLNFCGKGRFPVMIGFNYCK</sequence>
<keyword evidence="1" id="KW-0812">Transmembrane</keyword>
<evidence type="ECO:0008006" key="5">
    <source>
        <dbReference type="Google" id="ProtNLM"/>
    </source>
</evidence>
<keyword evidence="4" id="KW-1185">Reference proteome</keyword>
<dbReference type="NCBIfam" id="NF047435">
    <property type="entry name" value="LA_2272_fam_lipo"/>
    <property type="match status" value="1"/>
</dbReference>
<keyword evidence="1" id="KW-0472">Membrane</keyword>
<protein>
    <recommendedName>
        <fullName evidence="5">PPE family protein</fullName>
    </recommendedName>
</protein>
<dbReference type="OrthoDB" id="343644at2"/>
<dbReference type="AlphaFoldDB" id="A0A2N0B6T5"/>
<dbReference type="InterPro" id="IPR058093">
    <property type="entry name" value="LA_2272-like"/>
</dbReference>
<reference evidence="3" key="1">
    <citation type="submission" date="2017-07" db="EMBL/GenBank/DDBJ databases">
        <title>Leptospira spp. isolated from tropical soils.</title>
        <authorList>
            <person name="Thibeaux R."/>
            <person name="Iraola G."/>
            <person name="Ferres I."/>
            <person name="Bierque E."/>
            <person name="Girault D."/>
            <person name="Soupe-Gilbert M.-E."/>
            <person name="Picardeau M."/>
            <person name="Goarant C."/>
        </authorList>
    </citation>
    <scope>NUCLEOTIDE SEQUENCE [LARGE SCALE GENOMIC DNA]</scope>
    <source>
        <strain evidence="3">ATI7-C-A5</strain>
    </source>
</reference>
<feature type="transmembrane region" description="Helical" evidence="1">
    <location>
        <begin position="9"/>
        <end position="27"/>
    </location>
</feature>
<accession>A0A2N0BLM3</accession>
<evidence type="ECO:0000313" key="2">
    <source>
        <dbReference type="EMBL" id="MDV6237115.1"/>
    </source>
</evidence>
<dbReference type="RefSeq" id="WP_100746648.1">
    <property type="nucleotide sequence ID" value="NZ_NPEF02000019.1"/>
</dbReference>
<reference evidence="2 4" key="2">
    <citation type="journal article" date="2018" name="Microb. Genom.">
        <title>Deciphering the unexplored Leptospira diversity from soils uncovers genomic evolution to virulence.</title>
        <authorList>
            <person name="Thibeaux R."/>
            <person name="Iraola G."/>
            <person name="Ferres I."/>
            <person name="Bierque E."/>
            <person name="Girault D."/>
            <person name="Soupe-Gilbert M.E."/>
            <person name="Picardeau M."/>
            <person name="Goarant C."/>
        </authorList>
    </citation>
    <scope>NUCLEOTIDE SEQUENCE [LARGE SCALE GENOMIC DNA]</scope>
    <source>
        <strain evidence="2 4">ATI7-C-A5</strain>
    </source>
</reference>
<dbReference type="Proteomes" id="UP000232122">
    <property type="component" value="Unassembled WGS sequence"/>
</dbReference>
<reference evidence="2" key="3">
    <citation type="submission" date="2023-10" db="EMBL/GenBank/DDBJ databases">
        <authorList>
            <person name="Picardeau M."/>
            <person name="Thibeaux R."/>
        </authorList>
    </citation>
    <scope>NUCLEOTIDE SEQUENCE</scope>
    <source>
        <strain evidence="2">ATI7-C-A5</strain>
    </source>
</reference>
<gene>
    <name evidence="2" type="ORF">CH379_015900</name>
    <name evidence="3" type="ORF">CH379_14545</name>
</gene>
<evidence type="ECO:0000313" key="4">
    <source>
        <dbReference type="Proteomes" id="UP000232122"/>
    </source>
</evidence>
<dbReference type="PROSITE" id="PS51257">
    <property type="entry name" value="PROKAR_LIPOPROTEIN"/>
    <property type="match status" value="1"/>
</dbReference>
<evidence type="ECO:0000256" key="1">
    <source>
        <dbReference type="SAM" id="Phobius"/>
    </source>
</evidence>
<comment type="caution">
    <text evidence="3">The sequence shown here is derived from an EMBL/GenBank/DDBJ whole genome shotgun (WGS) entry which is preliminary data.</text>
</comment>
<dbReference type="EMBL" id="NPEF02000019">
    <property type="protein sequence ID" value="MDV6237115.1"/>
    <property type="molecule type" value="Genomic_DNA"/>
</dbReference>
<organism evidence="3">
    <name type="scientific">Leptospira ellisii</name>
    <dbReference type="NCBI Taxonomy" id="2023197"/>
    <lineage>
        <taxon>Bacteria</taxon>
        <taxon>Pseudomonadati</taxon>
        <taxon>Spirochaetota</taxon>
        <taxon>Spirochaetia</taxon>
        <taxon>Leptospirales</taxon>
        <taxon>Leptospiraceae</taxon>
        <taxon>Leptospira</taxon>
    </lineage>
</organism>
<accession>A0A2N0B6T5</accession>
<keyword evidence="1" id="KW-1133">Transmembrane helix</keyword>
<dbReference type="NCBIfam" id="NF047436">
    <property type="entry name" value="LA_2272_repeat"/>
    <property type="match status" value="4"/>
</dbReference>
<dbReference type="EMBL" id="NPEF01000162">
    <property type="protein sequence ID" value="PJZ92188.1"/>
    <property type="molecule type" value="Genomic_DNA"/>
</dbReference>
<name>A0A2N0B6T5_9LEPT</name>